<evidence type="ECO:0000313" key="1">
    <source>
        <dbReference type="EMBL" id="EQB60789.1"/>
    </source>
</evidence>
<protein>
    <submittedName>
        <fullName evidence="1">Uncharacterized protein</fullName>
    </submittedName>
</protein>
<dbReference type="HOGENOM" id="CLU_2250835_0_0_1"/>
<dbReference type="VEuPathDB" id="MicrosporidiaDB:NAPIS_ORF01632"/>
<proteinExistence type="predicted"/>
<dbReference type="AlphaFoldDB" id="T0L8D1"/>
<keyword evidence="2" id="KW-1185">Reference proteome</keyword>
<reference evidence="1 2" key="1">
    <citation type="journal article" date="2013" name="BMC Genomics">
        <title>Genome sequencing and comparative genomics of honey bee microsporidia, Nosema apis reveal novel insights into host-parasite interactions.</title>
        <authorList>
            <person name="Chen Yp."/>
            <person name="Pettis J.S."/>
            <person name="Zhao Y."/>
            <person name="Liu X."/>
            <person name="Tallon L.J."/>
            <person name="Sadzewicz L.D."/>
            <person name="Li R."/>
            <person name="Zheng H."/>
            <person name="Huang S."/>
            <person name="Zhang X."/>
            <person name="Hamilton M.C."/>
            <person name="Pernal S.F."/>
            <person name="Melathopoulos A.P."/>
            <person name="Yan X."/>
            <person name="Evans J.D."/>
        </authorList>
    </citation>
    <scope>NUCLEOTIDE SEQUENCE [LARGE SCALE GENOMIC DNA]</scope>
    <source>
        <strain evidence="1 2">BRL 01</strain>
    </source>
</reference>
<dbReference type="Proteomes" id="UP000053780">
    <property type="component" value="Unassembled WGS sequence"/>
</dbReference>
<name>T0L8D1_9MICR</name>
<accession>T0L8D1</accession>
<evidence type="ECO:0000313" key="2">
    <source>
        <dbReference type="Proteomes" id="UP000053780"/>
    </source>
</evidence>
<dbReference type="EMBL" id="KE647234">
    <property type="protein sequence ID" value="EQB60789.1"/>
    <property type="molecule type" value="Genomic_DNA"/>
</dbReference>
<gene>
    <name evidence="1" type="ORF">NAPIS_ORF01632</name>
</gene>
<organism evidence="1 2">
    <name type="scientific">Vairimorpha apis BRL 01</name>
    <dbReference type="NCBI Taxonomy" id="1037528"/>
    <lineage>
        <taxon>Eukaryota</taxon>
        <taxon>Fungi</taxon>
        <taxon>Fungi incertae sedis</taxon>
        <taxon>Microsporidia</taxon>
        <taxon>Nosematidae</taxon>
        <taxon>Vairimorpha</taxon>
    </lineage>
</organism>
<sequence length="104" mass="12349">MNLYDEIIFFMEINGFVENVLNMKTLLFNRFNTNTSFLEDICYNHSLKGASCNCKKKALGRVKELARFFENFKNRSIISNKTIINFIGVNVREKIKFFEELKYK</sequence>